<sequence length="481" mass="52784">MASIKPISPGGALLRSSRMFSLPAPLKPPKNNVITSSQNLSLSATTPYPTLQTVTTPSTSRSRGDWGFKRPLPLRSTTKSSTPLIRVRQVDTSEQVTDFASAADHTLSLQKFQEMNIPVLIPKPSRKGAVATPLELAGTSVFEEEFDSTVMDPTRARLFRNKRWRFSGPWLAGMAEGEFEKYIKQKVAPRRSEFRLWLRKEMAAEKNKRAAAEAIDSGDVGARVPQVTAEDISSAEVTEELRRLRDDRPKLYKAVGEFLDLAPIQEKMTFIPELHSNRVIKAEAPGNPYAEQGPPVTHPSAGISYIRTNAFIENHPLYGPQANHRHVRARMLNVANSALSGPSAGKIGMGGFVAESPGGPYEAPNRRNRQPRFDHTIKGGRKVYVEPHSAVVDAKGNVKITATPTVAMAAFVAQELDGEDVTGPIPEDQVARRWHTSSPFNVKTQPGLQTPGSAQSYGLRGPSADFAEFKPSAEGERSRRF</sequence>
<reference evidence="3" key="5">
    <citation type="submission" date="2015-06" db="UniProtKB">
        <authorList>
            <consortium name="EnsemblFungi"/>
        </authorList>
    </citation>
    <scope>IDENTIFICATION</scope>
    <source>
        <strain evidence="3">ATCC 64411</strain>
    </source>
</reference>
<dbReference type="GO" id="GO:0003735">
    <property type="term" value="F:structural constituent of ribosome"/>
    <property type="evidence" value="ECO:0007669"/>
    <property type="project" value="TreeGrafter"/>
</dbReference>
<protein>
    <recommendedName>
        <fullName evidence="5">Mitochondrial ribosomal protein subunit domain-containing protein</fullName>
    </recommendedName>
</protein>
<accession>A0A0C4DP96</accession>
<feature type="region of interest" description="Disordered" evidence="1">
    <location>
        <begin position="48"/>
        <end position="73"/>
    </location>
</feature>
<feature type="compositionally biased region" description="Polar residues" evidence="1">
    <location>
        <begin position="438"/>
        <end position="456"/>
    </location>
</feature>
<feature type="compositionally biased region" description="Basic and acidic residues" evidence="1">
    <location>
        <begin position="467"/>
        <end position="481"/>
    </location>
</feature>
<evidence type="ECO:0008006" key="5">
    <source>
        <dbReference type="Google" id="ProtNLM"/>
    </source>
</evidence>
<proteinExistence type="predicted"/>
<dbReference type="EnsemblFungi" id="MAPG_01653T0">
    <property type="protein sequence ID" value="MAPG_01653T0"/>
    <property type="gene ID" value="MAPG_01653"/>
</dbReference>
<dbReference type="OMA" id="ELHMPMS"/>
<dbReference type="VEuPathDB" id="FungiDB:MAPG_01653"/>
<feature type="region of interest" description="Disordered" evidence="1">
    <location>
        <begin position="438"/>
        <end position="481"/>
    </location>
</feature>
<dbReference type="Proteomes" id="UP000011715">
    <property type="component" value="Unassembled WGS sequence"/>
</dbReference>
<gene>
    <name evidence="2" type="ORF">MAPG_01653</name>
</gene>
<name>A0A0C4DP96_MAGP6</name>
<reference evidence="3" key="4">
    <citation type="journal article" date="2015" name="G3 (Bethesda)">
        <title>Genome sequences of three phytopathogenic species of the Magnaporthaceae family of fungi.</title>
        <authorList>
            <person name="Okagaki L.H."/>
            <person name="Nunes C.C."/>
            <person name="Sailsbery J."/>
            <person name="Clay B."/>
            <person name="Brown D."/>
            <person name="John T."/>
            <person name="Oh Y."/>
            <person name="Young N."/>
            <person name="Fitzgerald M."/>
            <person name="Haas B.J."/>
            <person name="Zeng Q."/>
            <person name="Young S."/>
            <person name="Adiconis X."/>
            <person name="Fan L."/>
            <person name="Levin J.Z."/>
            <person name="Mitchell T.K."/>
            <person name="Okubara P.A."/>
            <person name="Farman M.L."/>
            <person name="Kohn L.M."/>
            <person name="Birren B."/>
            <person name="Ma L.-J."/>
            <person name="Dean R.A."/>
        </authorList>
    </citation>
    <scope>NUCLEOTIDE SEQUENCE</scope>
    <source>
        <strain evidence="3">ATCC 64411 / 73-15</strain>
    </source>
</reference>
<feature type="compositionally biased region" description="Low complexity" evidence="1">
    <location>
        <begin position="48"/>
        <end position="57"/>
    </location>
</feature>
<reference evidence="4" key="2">
    <citation type="submission" date="2010-05" db="EMBL/GenBank/DDBJ databases">
        <title>The genome sequence of Magnaporthe poae strain ATCC 64411.</title>
        <authorList>
            <person name="Ma L.-J."/>
            <person name="Dead R."/>
            <person name="Young S."/>
            <person name="Zeng Q."/>
            <person name="Koehrsen M."/>
            <person name="Alvarado L."/>
            <person name="Berlin A."/>
            <person name="Chapman S.B."/>
            <person name="Chen Z."/>
            <person name="Freedman E."/>
            <person name="Gellesch M."/>
            <person name="Goldberg J."/>
            <person name="Griggs A."/>
            <person name="Gujja S."/>
            <person name="Heilman E.R."/>
            <person name="Heiman D."/>
            <person name="Hepburn T."/>
            <person name="Howarth C."/>
            <person name="Jen D."/>
            <person name="Larson L."/>
            <person name="Mehta T."/>
            <person name="Neiman D."/>
            <person name="Pearson M."/>
            <person name="Roberts A."/>
            <person name="Saif S."/>
            <person name="Shea T."/>
            <person name="Shenoy N."/>
            <person name="Sisk P."/>
            <person name="Stolte C."/>
            <person name="Sykes S."/>
            <person name="Walk T."/>
            <person name="White J."/>
            <person name="Yandava C."/>
            <person name="Haas B."/>
            <person name="Nusbaum C."/>
            <person name="Birren B."/>
        </authorList>
    </citation>
    <scope>NUCLEOTIDE SEQUENCE [LARGE SCALE GENOMIC DNA]</scope>
    <source>
        <strain evidence="4">ATCC 64411 / 73-15</strain>
    </source>
</reference>
<evidence type="ECO:0000313" key="2">
    <source>
        <dbReference type="EMBL" id="KLU82581.1"/>
    </source>
</evidence>
<dbReference type="PANTHER" id="PTHR28058">
    <property type="entry name" value="37S RIBOSOMAL PROTEIN MRP51, MITOCHONDRIAL"/>
    <property type="match status" value="1"/>
</dbReference>
<evidence type="ECO:0000256" key="1">
    <source>
        <dbReference type="SAM" id="MobiDB-lite"/>
    </source>
</evidence>
<dbReference type="Pfam" id="PF11709">
    <property type="entry name" value="Mit_ribos_Mrp51"/>
    <property type="match status" value="1"/>
</dbReference>
<keyword evidence="4" id="KW-1185">Reference proteome</keyword>
<dbReference type="STRING" id="644358.A0A0C4DP96"/>
<dbReference type="InterPro" id="IPR016712">
    <property type="entry name" value="Rbsml_bS1m-like"/>
</dbReference>
<dbReference type="PANTHER" id="PTHR28058:SF1">
    <property type="entry name" value="SMALL RIBOSOMAL SUBUNIT PROTEIN BS1M"/>
    <property type="match status" value="1"/>
</dbReference>
<organism evidence="3 4">
    <name type="scientific">Magnaporthiopsis poae (strain ATCC 64411 / 73-15)</name>
    <name type="common">Kentucky bluegrass fungus</name>
    <name type="synonym">Magnaporthe poae</name>
    <dbReference type="NCBI Taxonomy" id="644358"/>
    <lineage>
        <taxon>Eukaryota</taxon>
        <taxon>Fungi</taxon>
        <taxon>Dikarya</taxon>
        <taxon>Ascomycota</taxon>
        <taxon>Pezizomycotina</taxon>
        <taxon>Sordariomycetes</taxon>
        <taxon>Sordariomycetidae</taxon>
        <taxon>Magnaporthales</taxon>
        <taxon>Magnaporthaceae</taxon>
        <taxon>Magnaporthiopsis</taxon>
    </lineage>
</organism>
<dbReference type="EMBL" id="ADBL01000403">
    <property type="status" value="NOT_ANNOTATED_CDS"/>
    <property type="molecule type" value="Genomic_DNA"/>
</dbReference>
<dbReference type="GO" id="GO:0005763">
    <property type="term" value="C:mitochondrial small ribosomal subunit"/>
    <property type="evidence" value="ECO:0007669"/>
    <property type="project" value="TreeGrafter"/>
</dbReference>
<dbReference type="GO" id="GO:0070124">
    <property type="term" value="P:mitochondrial translational initiation"/>
    <property type="evidence" value="ECO:0007669"/>
    <property type="project" value="TreeGrafter"/>
</dbReference>
<evidence type="ECO:0000313" key="4">
    <source>
        <dbReference type="Proteomes" id="UP000011715"/>
    </source>
</evidence>
<dbReference type="AlphaFoldDB" id="A0A0C4DP96"/>
<dbReference type="OrthoDB" id="3913595at2759"/>
<dbReference type="EMBL" id="GL876966">
    <property type="protein sequence ID" value="KLU82581.1"/>
    <property type="molecule type" value="Genomic_DNA"/>
</dbReference>
<reference evidence="2" key="1">
    <citation type="submission" date="2010-05" db="EMBL/GenBank/DDBJ databases">
        <title>The Genome Sequence of Magnaporthe poae strain ATCC 64411.</title>
        <authorList>
            <consortium name="The Broad Institute Genome Sequencing Platform"/>
            <consortium name="Broad Institute Genome Sequencing Center for Infectious Disease"/>
            <person name="Ma L.-J."/>
            <person name="Dead R."/>
            <person name="Young S."/>
            <person name="Zeng Q."/>
            <person name="Koehrsen M."/>
            <person name="Alvarado L."/>
            <person name="Berlin A."/>
            <person name="Chapman S.B."/>
            <person name="Chen Z."/>
            <person name="Freedman E."/>
            <person name="Gellesch M."/>
            <person name="Goldberg J."/>
            <person name="Griggs A."/>
            <person name="Gujja S."/>
            <person name="Heilman E.R."/>
            <person name="Heiman D."/>
            <person name="Hepburn T."/>
            <person name="Howarth C."/>
            <person name="Jen D."/>
            <person name="Larson L."/>
            <person name="Mehta T."/>
            <person name="Neiman D."/>
            <person name="Pearson M."/>
            <person name="Roberts A."/>
            <person name="Saif S."/>
            <person name="Shea T."/>
            <person name="Shenoy N."/>
            <person name="Sisk P."/>
            <person name="Stolte C."/>
            <person name="Sykes S."/>
            <person name="Walk T."/>
            <person name="White J."/>
            <person name="Yandava C."/>
            <person name="Haas B."/>
            <person name="Nusbaum C."/>
            <person name="Birren B."/>
        </authorList>
    </citation>
    <scope>NUCLEOTIDE SEQUENCE</scope>
    <source>
        <strain evidence="2">ATCC 64411</strain>
    </source>
</reference>
<evidence type="ECO:0000313" key="3">
    <source>
        <dbReference type="EnsemblFungi" id="MAPG_01653T0"/>
    </source>
</evidence>
<dbReference type="eggNOG" id="ENOG502SBK0">
    <property type="taxonomic scope" value="Eukaryota"/>
</dbReference>
<reference evidence="2" key="3">
    <citation type="submission" date="2011-03" db="EMBL/GenBank/DDBJ databases">
        <title>Annotation of Magnaporthe poae ATCC 64411.</title>
        <authorList>
            <person name="Ma L.-J."/>
            <person name="Dead R."/>
            <person name="Young S.K."/>
            <person name="Zeng Q."/>
            <person name="Gargeya S."/>
            <person name="Fitzgerald M."/>
            <person name="Haas B."/>
            <person name="Abouelleil A."/>
            <person name="Alvarado L."/>
            <person name="Arachchi H.M."/>
            <person name="Berlin A."/>
            <person name="Brown A."/>
            <person name="Chapman S.B."/>
            <person name="Chen Z."/>
            <person name="Dunbar C."/>
            <person name="Freedman E."/>
            <person name="Gearin G."/>
            <person name="Gellesch M."/>
            <person name="Goldberg J."/>
            <person name="Griggs A."/>
            <person name="Gujja S."/>
            <person name="Heiman D."/>
            <person name="Howarth C."/>
            <person name="Larson L."/>
            <person name="Lui A."/>
            <person name="MacDonald P.J.P."/>
            <person name="Mehta T."/>
            <person name="Montmayeur A."/>
            <person name="Murphy C."/>
            <person name="Neiman D."/>
            <person name="Pearson M."/>
            <person name="Priest M."/>
            <person name="Roberts A."/>
            <person name="Saif S."/>
            <person name="Shea T."/>
            <person name="Shenoy N."/>
            <person name="Sisk P."/>
            <person name="Stolte C."/>
            <person name="Sykes S."/>
            <person name="Yandava C."/>
            <person name="Wortman J."/>
            <person name="Nusbaum C."/>
            <person name="Birren B."/>
        </authorList>
    </citation>
    <scope>NUCLEOTIDE SEQUENCE</scope>
    <source>
        <strain evidence="2">ATCC 64411</strain>
    </source>
</reference>